<reference evidence="3" key="1">
    <citation type="journal article" date="2020" name="Nat. Commun.">
        <title>Genome sequence of the cluster root forming white lupin.</title>
        <authorList>
            <person name="Hufnagel B."/>
            <person name="Marques A."/>
            <person name="Soriano A."/>
            <person name="Marques L."/>
            <person name="Divol F."/>
            <person name="Doumas P."/>
            <person name="Sallet E."/>
            <person name="Mancinotti D."/>
            <person name="Carrere S."/>
            <person name="Marande W."/>
            <person name="Arribat S."/>
            <person name="Keller J."/>
            <person name="Huneau C."/>
            <person name="Blein T."/>
            <person name="Aime D."/>
            <person name="Laguerre M."/>
            <person name="Taylor J."/>
            <person name="Schubert V."/>
            <person name="Nelson M."/>
            <person name="Geu-Flores F."/>
            <person name="Crespi M."/>
            <person name="Gallardo-Guerrero K."/>
            <person name="Delaux P.-M."/>
            <person name="Salse J."/>
            <person name="Berges H."/>
            <person name="Guyot R."/>
            <person name="Gouzy J."/>
            <person name="Peret B."/>
        </authorList>
    </citation>
    <scope>NUCLEOTIDE SEQUENCE [LARGE SCALE GENOMIC DNA]</scope>
    <source>
        <strain evidence="3">cv. Amiga</strain>
    </source>
</reference>
<keyword evidence="1" id="KW-0732">Signal</keyword>
<gene>
    <name evidence="2" type="ORF">Lalb_Chr05g0230011</name>
</gene>
<feature type="signal peptide" evidence="1">
    <location>
        <begin position="1"/>
        <end position="22"/>
    </location>
</feature>
<comment type="caution">
    <text evidence="2">The sequence shown here is derived from an EMBL/GenBank/DDBJ whole genome shotgun (WGS) entry which is preliminary data.</text>
</comment>
<accession>A0A6A4QM87</accession>
<sequence>MIRIPLVSNILILLLLLVATNAEIVPMVKQHYKCTDKFHKECDPTAICGNFCTNNGYLGGFCSNDGFRGFKKACYCRKKNCN</sequence>
<feature type="chain" id="PRO_5025429696" description="Knottin, scorpion toxin" evidence="1">
    <location>
        <begin position="23"/>
        <end position="82"/>
    </location>
</feature>
<evidence type="ECO:0000313" key="2">
    <source>
        <dbReference type="EMBL" id="KAE9614612.1"/>
    </source>
</evidence>
<dbReference type="AlphaFoldDB" id="A0A6A4QM87"/>
<name>A0A6A4QM87_LUPAL</name>
<evidence type="ECO:0000313" key="3">
    <source>
        <dbReference type="Proteomes" id="UP000447434"/>
    </source>
</evidence>
<organism evidence="2 3">
    <name type="scientific">Lupinus albus</name>
    <name type="common">White lupine</name>
    <name type="synonym">Lupinus termis</name>
    <dbReference type="NCBI Taxonomy" id="3870"/>
    <lineage>
        <taxon>Eukaryota</taxon>
        <taxon>Viridiplantae</taxon>
        <taxon>Streptophyta</taxon>
        <taxon>Embryophyta</taxon>
        <taxon>Tracheophyta</taxon>
        <taxon>Spermatophyta</taxon>
        <taxon>Magnoliopsida</taxon>
        <taxon>eudicotyledons</taxon>
        <taxon>Gunneridae</taxon>
        <taxon>Pentapetalae</taxon>
        <taxon>rosids</taxon>
        <taxon>fabids</taxon>
        <taxon>Fabales</taxon>
        <taxon>Fabaceae</taxon>
        <taxon>Papilionoideae</taxon>
        <taxon>50 kb inversion clade</taxon>
        <taxon>genistoids sensu lato</taxon>
        <taxon>core genistoids</taxon>
        <taxon>Genisteae</taxon>
        <taxon>Lupinus</taxon>
    </lineage>
</organism>
<keyword evidence="3" id="KW-1185">Reference proteome</keyword>
<evidence type="ECO:0008006" key="4">
    <source>
        <dbReference type="Google" id="ProtNLM"/>
    </source>
</evidence>
<dbReference type="Proteomes" id="UP000447434">
    <property type="component" value="Chromosome 5"/>
</dbReference>
<protein>
    <recommendedName>
        <fullName evidence="4">Knottin, scorpion toxin</fullName>
    </recommendedName>
</protein>
<proteinExistence type="predicted"/>
<dbReference type="EMBL" id="WOCE01000005">
    <property type="protein sequence ID" value="KAE9614612.1"/>
    <property type="molecule type" value="Genomic_DNA"/>
</dbReference>
<evidence type="ECO:0000256" key="1">
    <source>
        <dbReference type="SAM" id="SignalP"/>
    </source>
</evidence>